<dbReference type="NCBIfam" id="TIGR00724">
    <property type="entry name" value="urea_amlyse_rel"/>
    <property type="match status" value="1"/>
</dbReference>
<name>A0A4P8YL68_9ENTR</name>
<dbReference type="OrthoDB" id="9768696at2"/>
<evidence type="ECO:0000256" key="3">
    <source>
        <dbReference type="ARBA" id="ARBA00022840"/>
    </source>
</evidence>
<feature type="domain" description="Carboxyltransferase" evidence="4">
    <location>
        <begin position="23"/>
        <end position="298"/>
    </location>
</feature>
<dbReference type="SUPFAM" id="SSF50891">
    <property type="entry name" value="Cyclophilin-like"/>
    <property type="match status" value="1"/>
</dbReference>
<dbReference type="InterPro" id="IPR029000">
    <property type="entry name" value="Cyclophilin-like_dom_sf"/>
</dbReference>
<keyword evidence="3" id="KW-0067">ATP-binding</keyword>
<keyword evidence="6" id="KW-1185">Reference proteome</keyword>
<dbReference type="GO" id="GO:0005524">
    <property type="term" value="F:ATP binding"/>
    <property type="evidence" value="ECO:0007669"/>
    <property type="project" value="UniProtKB-KW"/>
</dbReference>
<evidence type="ECO:0000256" key="1">
    <source>
        <dbReference type="ARBA" id="ARBA00022741"/>
    </source>
</evidence>
<protein>
    <submittedName>
        <fullName evidence="5">Biotin-dependent carboxyltransferase family protein</fullName>
    </submittedName>
</protein>
<evidence type="ECO:0000256" key="2">
    <source>
        <dbReference type="ARBA" id="ARBA00022801"/>
    </source>
</evidence>
<dbReference type="Proteomes" id="UP000302163">
    <property type="component" value="Chromosome"/>
</dbReference>
<evidence type="ECO:0000259" key="4">
    <source>
        <dbReference type="SMART" id="SM00797"/>
    </source>
</evidence>
<dbReference type="SMART" id="SM00797">
    <property type="entry name" value="AHS2"/>
    <property type="match status" value="1"/>
</dbReference>
<proteinExistence type="predicted"/>
<dbReference type="NCBIfam" id="NF045499">
    <property type="entry name" value="PxpC_5OPro"/>
    <property type="match status" value="1"/>
</dbReference>
<gene>
    <name evidence="5" type="ORF">FEM41_13385</name>
</gene>
<dbReference type="Gene3D" id="2.40.100.10">
    <property type="entry name" value="Cyclophilin-like"/>
    <property type="match status" value="1"/>
</dbReference>
<keyword evidence="5" id="KW-0808">Transferase</keyword>
<keyword evidence="1" id="KW-0547">Nucleotide-binding</keyword>
<dbReference type="EMBL" id="CP040428">
    <property type="protein sequence ID" value="QCT20568.1"/>
    <property type="molecule type" value="Genomic_DNA"/>
</dbReference>
<accession>A0A4P8YL68</accession>
<dbReference type="AlphaFoldDB" id="A0A4P8YL68"/>
<dbReference type="PANTHER" id="PTHR43309:SF3">
    <property type="entry name" value="5-OXOPROLINASE SUBUNIT C"/>
    <property type="match status" value="1"/>
</dbReference>
<sequence>MLKIIRAGMQTTVQDTGRFGYRLAGVSRSGALDTPSLIIANALVGNSRDAAGLEVTLGNCVIEFRGAGWFALTGADCDAVLDGHPVWTGWRLPYHNGQRLELKLPRHGMRSYLAVAGGLKVPEVMGSHSTDLKGGFGGFKGRQLADGDAIAIGDARHEFHDSAGVKQLLWGNRIRALPGPEYHEFSEQSRDDFWRLPWHLSPQSNRMGYRLQGQVLARTEQRELLSHGLLPGVIQVPHNGQPIVLMNDAQTTGGYPRIAAIIEADLYHLAQIRLGEPIHFVQCTLEEALKARHDQRLYLDQLAWRLQQEADAQ</sequence>
<dbReference type="GO" id="GO:0016740">
    <property type="term" value="F:transferase activity"/>
    <property type="evidence" value="ECO:0007669"/>
    <property type="project" value="UniProtKB-KW"/>
</dbReference>
<dbReference type="KEGG" id="izh:FEM41_13385"/>
<evidence type="ECO:0000313" key="5">
    <source>
        <dbReference type="EMBL" id="QCT20568.1"/>
    </source>
</evidence>
<dbReference type="InterPro" id="IPR053526">
    <property type="entry name" value="5-oxoprolinase_subunit"/>
</dbReference>
<dbReference type="InterPro" id="IPR003778">
    <property type="entry name" value="CT_A_B"/>
</dbReference>
<dbReference type="InterPro" id="IPR052708">
    <property type="entry name" value="PxpC"/>
</dbReference>
<reference evidence="5 6" key="1">
    <citation type="submission" date="2019-05" db="EMBL/GenBank/DDBJ databases">
        <title>Complete genome sequence of Izhakiella calystegiae KSNA2, an endophyte isolated from beach morning glory (Calystegia soldanella).</title>
        <authorList>
            <person name="Jiang L."/>
            <person name="Jeong J.C."/>
            <person name="Kim C.Y."/>
            <person name="Kim D.H."/>
            <person name="Kim S.W."/>
            <person name="Lee j."/>
        </authorList>
    </citation>
    <scope>NUCLEOTIDE SEQUENCE [LARGE SCALE GENOMIC DNA]</scope>
    <source>
        <strain evidence="5 6">KSNA2</strain>
    </source>
</reference>
<keyword evidence="2" id="KW-0378">Hydrolase</keyword>
<dbReference type="PANTHER" id="PTHR43309">
    <property type="entry name" value="5-OXOPROLINASE SUBUNIT C"/>
    <property type="match status" value="1"/>
</dbReference>
<dbReference type="Pfam" id="PF02626">
    <property type="entry name" value="CT_A_B"/>
    <property type="match status" value="1"/>
</dbReference>
<evidence type="ECO:0000313" key="6">
    <source>
        <dbReference type="Proteomes" id="UP000302163"/>
    </source>
</evidence>
<dbReference type="GO" id="GO:0016787">
    <property type="term" value="F:hydrolase activity"/>
    <property type="evidence" value="ECO:0007669"/>
    <property type="project" value="UniProtKB-KW"/>
</dbReference>
<dbReference type="RefSeq" id="WP_138096442.1">
    <property type="nucleotide sequence ID" value="NZ_CP040428.1"/>
</dbReference>
<organism evidence="5 6">
    <name type="scientific">Jejubacter calystegiae</name>
    <dbReference type="NCBI Taxonomy" id="2579935"/>
    <lineage>
        <taxon>Bacteria</taxon>
        <taxon>Pseudomonadati</taxon>
        <taxon>Pseudomonadota</taxon>
        <taxon>Gammaproteobacteria</taxon>
        <taxon>Enterobacterales</taxon>
        <taxon>Enterobacteriaceae</taxon>
        <taxon>Jejubacter</taxon>
    </lineage>
</organism>